<evidence type="ECO:0000313" key="1">
    <source>
        <dbReference type="EMBL" id="TDB57227.1"/>
    </source>
</evidence>
<proteinExistence type="predicted"/>
<comment type="caution">
    <text evidence="1">The sequence shown here is derived from an EMBL/GenBank/DDBJ whole genome shotgun (WGS) entry which is preliminary data.</text>
</comment>
<organism evidence="1 2">
    <name type="scientific">Photorhabdus khanii subsp. guanajuatensis</name>
    <dbReference type="NCBI Taxonomy" id="2100166"/>
    <lineage>
        <taxon>Bacteria</taxon>
        <taxon>Pseudomonadati</taxon>
        <taxon>Pseudomonadota</taxon>
        <taxon>Gammaproteobacteria</taxon>
        <taxon>Enterobacterales</taxon>
        <taxon>Morganellaceae</taxon>
        <taxon>Photorhabdus</taxon>
    </lineage>
</organism>
<sequence>MDEKDVRSNREPFQNSVTAPVNLGFFVSECHRAPQRKIHTEPFRNEPLRYQYSWRASVAGFLCGKGLSLKVYAMKNLIKKVKGIPVVTTDVIEVLSLGCYSAIIFAQYQSVRFLSNYTNGELQT</sequence>
<dbReference type="EMBL" id="PUJY01000016">
    <property type="protein sequence ID" value="TDB57227.1"/>
    <property type="molecule type" value="Genomic_DNA"/>
</dbReference>
<reference evidence="1 2" key="1">
    <citation type="journal article" date="2019" name="Int. J. Syst. Evol. Microbiol.">
        <title>Photorhabdus khanii subsp. guanajuatensis subsp. nov., isolated from Heterorhabditis atacamensis, and Photorhabdus luminescens subsp. mexicana subsp. nov., isolated from Heterorhabditis mexicana entomopathogenic nematodes.</title>
        <authorList>
            <person name="Machado R.A.R."/>
            <person name="Bruno P."/>
            <person name="Arce C.C.M."/>
            <person name="Liechti N."/>
            <person name="Kohler A."/>
            <person name="Bernal J."/>
            <person name="Bruggmann R."/>
            <person name="Turlings T.C.J."/>
        </authorList>
    </citation>
    <scope>NUCLEOTIDE SEQUENCE [LARGE SCALE GENOMIC DNA]</scope>
    <source>
        <strain evidence="1 2">MEX20-17</strain>
    </source>
</reference>
<dbReference type="AlphaFoldDB" id="A0A4R4JRN0"/>
<protein>
    <submittedName>
        <fullName evidence="1">Uncharacterized protein</fullName>
    </submittedName>
</protein>
<gene>
    <name evidence="1" type="ORF">C5467_11300</name>
</gene>
<accession>A0A4R4JRN0</accession>
<dbReference type="Proteomes" id="UP000295598">
    <property type="component" value="Unassembled WGS sequence"/>
</dbReference>
<name>A0A4R4JRN0_9GAMM</name>
<evidence type="ECO:0000313" key="2">
    <source>
        <dbReference type="Proteomes" id="UP000295598"/>
    </source>
</evidence>